<protein>
    <recommendedName>
        <fullName evidence="7">CobW C-terminal domain-containing protein</fullName>
    </recommendedName>
</protein>
<dbReference type="CDD" id="cd01300">
    <property type="entry name" value="YtcJ_like"/>
    <property type="match status" value="1"/>
</dbReference>
<feature type="domain" description="Amidohydrolase 3" evidence="4">
    <location>
        <begin position="2"/>
        <end position="357"/>
    </location>
</feature>
<comment type="function">
    <text evidence="1">Zinc chaperone that directly transfers zinc cofactor to target proteins, thereby activating them. Zinc is transferred from the CXCC motif in the GTPase domain to the zinc binding site in target proteins in a process requiring GTP hydrolysis.</text>
</comment>
<dbReference type="Gene3D" id="2.30.40.10">
    <property type="entry name" value="Urease, subunit C, domain 1"/>
    <property type="match status" value="1"/>
</dbReference>
<dbReference type="KEGG" id="phn:PAEH1_11440"/>
<dbReference type="SUPFAM" id="SSF51556">
    <property type="entry name" value="Metallo-dependent hydrolases"/>
    <property type="match status" value="1"/>
</dbReference>
<evidence type="ECO:0008006" key="7">
    <source>
        <dbReference type="Google" id="ProtNLM"/>
    </source>
</evidence>
<evidence type="ECO:0000313" key="6">
    <source>
        <dbReference type="Proteomes" id="UP000189369"/>
    </source>
</evidence>
<dbReference type="SUPFAM" id="SSF52540">
    <property type="entry name" value="P-loop containing nucleoside triphosphate hydrolases"/>
    <property type="match status" value="1"/>
</dbReference>
<gene>
    <name evidence="5" type="ORF">PAEH1_11440</name>
</gene>
<dbReference type="AlphaFoldDB" id="A0A1U9K1Q8"/>
<dbReference type="InterPro" id="IPR011059">
    <property type="entry name" value="Metal-dep_hydrolase_composite"/>
</dbReference>
<name>A0A1U9K1Q8_9BURK</name>
<dbReference type="InterPro" id="IPR011629">
    <property type="entry name" value="CobW-like_C"/>
</dbReference>
<dbReference type="Pfam" id="PF07969">
    <property type="entry name" value="Amidohydro_3"/>
    <property type="match status" value="1"/>
</dbReference>
<reference evidence="5 6" key="1">
    <citation type="submission" date="2017-01" db="EMBL/GenBank/DDBJ databases">
        <title>Complete Genome Sequence of Paenalcaligenes hominis, Isolated from a paraplegic Patient with neurogenic bladder.</title>
        <authorList>
            <person name="Mukhopadhyay R."/>
            <person name="Joaquin J."/>
            <person name="Hogue R."/>
            <person name="Kilaru A."/>
            <person name="Jospin G."/>
            <person name="Mars K."/>
            <person name="Eisen J.A."/>
            <person name="Chaturvedi V."/>
        </authorList>
    </citation>
    <scope>NUCLEOTIDE SEQUENCE [LARGE SCALE GENOMIC DNA]</scope>
    <source>
        <strain evidence="5 6">15S00501</strain>
    </source>
</reference>
<dbReference type="Pfam" id="PF07683">
    <property type="entry name" value="CobW_C"/>
    <property type="match status" value="1"/>
</dbReference>
<dbReference type="InterPro" id="IPR003495">
    <property type="entry name" value="CobW/HypB/UreG_nucleotide-bd"/>
</dbReference>
<accession>A0A1U9K1Q8</accession>
<evidence type="ECO:0000259" key="3">
    <source>
        <dbReference type="Pfam" id="PF07683"/>
    </source>
</evidence>
<sequence>MRDAQGQPNGELREMAAMHAVFEALGRSVFEEVASLATLQNYAKAAQRTGITTITDLYNPLSDQGVAALVESSQQPQYPVRLVPAMGALDWQNHQGIERIVACQELSNAKLHFGLVKVMTDGSIQGFSARMLWPGYHNGHENGIWNAPPETLKQIVLDYHQAGLQMHIHTNGDEAVELMLDAIEEAQSLWYRADHRHTLQHCQFISQAQMRRAAKLGVCLNMFVNHIYYWGDIHREKTLGYTRSRRMQPLRSARQLGVPIAMHCDAPVTPLGPLFSMWCAVARKTASGHVLGEHEALTIPEALELMTLGAAYTLHMDDQVGSLEVGKFADMVALDRDLYAIDTDELLDVEVLATVLGVRCILMPNTKPIATTLLTGFLGSGKTTYLNQLLQTDIPARSIVLVNDFGRINIDASLIAYQDDDVIRLNNGCVCCTLGASMAEKLAEIGRMDPPPTALFMELSGVANAARVADMIRVAQRFELNEVRCFVDVSLAALHAADPRVNTVWAQQILSATHLVFNRLTPEQSLPTCLEQLVNQSAAQLHYDYAATVPPVPVVASLPRPVTTPTKGWHSVSFESNQVLAVEDVRAVLETFTDVLYRAKGMLHAEAGRGWVVQWTKTQCVITPSARPVSQTQLVFIGMDEAGLEQLVQRLHCLQTGSVA</sequence>
<evidence type="ECO:0000259" key="2">
    <source>
        <dbReference type="Pfam" id="PF02492"/>
    </source>
</evidence>
<dbReference type="Pfam" id="PF02492">
    <property type="entry name" value="cobW"/>
    <property type="match status" value="1"/>
</dbReference>
<dbReference type="PANTHER" id="PTHR22642">
    <property type="entry name" value="IMIDAZOLONEPROPIONASE"/>
    <property type="match status" value="1"/>
</dbReference>
<dbReference type="Gene3D" id="3.10.310.70">
    <property type="match status" value="1"/>
</dbReference>
<evidence type="ECO:0000259" key="4">
    <source>
        <dbReference type="Pfam" id="PF07969"/>
    </source>
</evidence>
<proteinExistence type="predicted"/>
<dbReference type="InterPro" id="IPR027417">
    <property type="entry name" value="P-loop_NTPase"/>
</dbReference>
<dbReference type="InterPro" id="IPR013108">
    <property type="entry name" value="Amidohydro_3"/>
</dbReference>
<dbReference type="Proteomes" id="UP000189369">
    <property type="component" value="Chromosome"/>
</dbReference>
<evidence type="ECO:0000256" key="1">
    <source>
        <dbReference type="ARBA" id="ARBA00045658"/>
    </source>
</evidence>
<dbReference type="Gene3D" id="3.40.50.300">
    <property type="entry name" value="P-loop containing nucleotide triphosphate hydrolases"/>
    <property type="match status" value="1"/>
</dbReference>
<evidence type="ECO:0000313" key="5">
    <source>
        <dbReference type="EMBL" id="AQS52003.1"/>
    </source>
</evidence>
<dbReference type="PANTHER" id="PTHR22642:SF2">
    <property type="entry name" value="PROTEIN LONG AFTER FAR-RED 3"/>
    <property type="match status" value="1"/>
</dbReference>
<dbReference type="GO" id="GO:0016810">
    <property type="term" value="F:hydrolase activity, acting on carbon-nitrogen (but not peptide) bonds"/>
    <property type="evidence" value="ECO:0007669"/>
    <property type="project" value="InterPro"/>
</dbReference>
<organism evidence="5 6">
    <name type="scientific">Paenalcaligenes hominis</name>
    <dbReference type="NCBI Taxonomy" id="643674"/>
    <lineage>
        <taxon>Bacteria</taxon>
        <taxon>Pseudomonadati</taxon>
        <taxon>Pseudomonadota</taxon>
        <taxon>Betaproteobacteria</taxon>
        <taxon>Burkholderiales</taxon>
        <taxon>Alcaligenaceae</taxon>
        <taxon>Paenalcaligenes</taxon>
    </lineage>
</organism>
<feature type="domain" description="CobW/HypB/UreG nucleotide-binding" evidence="2">
    <location>
        <begin position="371"/>
        <end position="519"/>
    </location>
</feature>
<dbReference type="InterPro" id="IPR032466">
    <property type="entry name" value="Metal_Hydrolase"/>
</dbReference>
<feature type="domain" description="CobW C-terminal" evidence="3">
    <location>
        <begin position="570"/>
        <end position="649"/>
    </location>
</feature>
<dbReference type="EMBL" id="CP019697">
    <property type="protein sequence ID" value="AQS52003.1"/>
    <property type="molecule type" value="Genomic_DNA"/>
</dbReference>
<dbReference type="Gene3D" id="3.20.20.140">
    <property type="entry name" value="Metal-dependent hydrolases"/>
    <property type="match status" value="1"/>
</dbReference>
<dbReference type="InterPro" id="IPR033932">
    <property type="entry name" value="YtcJ-like"/>
</dbReference>